<name>A0A1W6AHZ2_BACMY</name>
<accession>A0A1W6AHZ2</accession>
<reference evidence="2 3" key="1">
    <citation type="submission" date="2017-04" db="EMBL/GenBank/DDBJ databases">
        <title>The Characteristic of a Fine Plant Growth-Promoting Rhizobacteria Bacillus mycoides Gnyt1 and its Whole Genome Sequencing Analysis.</title>
        <authorList>
            <person name="Li J.H."/>
            <person name="Yao T."/>
        </authorList>
    </citation>
    <scope>NUCLEOTIDE SEQUENCE [LARGE SCALE GENOMIC DNA]</scope>
    <source>
        <strain evidence="2 3">Gnyt1</strain>
        <plasmid evidence="3">Plasmid unnamed1</plasmid>
    </source>
</reference>
<proteinExistence type="predicted"/>
<keyword evidence="1" id="KW-1133">Transmembrane helix</keyword>
<dbReference type="Proteomes" id="UP000192932">
    <property type="component" value="Plasmid unnamed1"/>
</dbReference>
<evidence type="ECO:0000313" key="2">
    <source>
        <dbReference type="EMBL" id="ARJ25395.1"/>
    </source>
</evidence>
<dbReference type="RefSeq" id="WP_085313167.1">
    <property type="nucleotide sequence ID" value="NZ_CP020744.1"/>
</dbReference>
<evidence type="ECO:0000256" key="1">
    <source>
        <dbReference type="SAM" id="Phobius"/>
    </source>
</evidence>
<evidence type="ECO:0000313" key="3">
    <source>
        <dbReference type="Proteomes" id="UP000192932"/>
    </source>
</evidence>
<sequence>MYQQQNNRDRDQEMMFSIQGVPTNKVNMNQLPKWIRIFGYGAFTFIALSGLAMLILSIFRS</sequence>
<dbReference type="EMBL" id="CP020744">
    <property type="protein sequence ID" value="ARJ25395.1"/>
    <property type="molecule type" value="Genomic_DNA"/>
</dbReference>
<keyword evidence="1" id="KW-0812">Transmembrane</keyword>
<organism evidence="2 3">
    <name type="scientific">Bacillus mycoides</name>
    <dbReference type="NCBI Taxonomy" id="1405"/>
    <lineage>
        <taxon>Bacteria</taxon>
        <taxon>Bacillati</taxon>
        <taxon>Bacillota</taxon>
        <taxon>Bacilli</taxon>
        <taxon>Bacillales</taxon>
        <taxon>Bacillaceae</taxon>
        <taxon>Bacillus</taxon>
        <taxon>Bacillus cereus group</taxon>
    </lineage>
</organism>
<protein>
    <submittedName>
        <fullName evidence="2">Uncharacterized protein</fullName>
    </submittedName>
</protein>
<gene>
    <name evidence="2" type="ORF">B7492_30425</name>
</gene>
<dbReference type="AlphaFoldDB" id="A0A1W6AHZ2"/>
<geneLocation type="plasmid" evidence="2 3">
    <name>unnamed1</name>
</geneLocation>
<feature type="transmembrane region" description="Helical" evidence="1">
    <location>
        <begin position="37"/>
        <end position="59"/>
    </location>
</feature>
<keyword evidence="1" id="KW-0472">Membrane</keyword>
<keyword evidence="2" id="KW-0614">Plasmid</keyword>